<name>A0ABX2WBA0_9ENTR</name>
<dbReference type="Gene3D" id="3.30.460.10">
    <property type="entry name" value="Beta Polymerase, domain 2"/>
    <property type="match status" value="1"/>
</dbReference>
<dbReference type="InterPro" id="IPR043519">
    <property type="entry name" value="NT_sf"/>
</dbReference>
<accession>A0ABX2WBA0</accession>
<keyword evidence="2" id="KW-1185">Reference proteome</keyword>
<proteinExistence type="predicted"/>
<gene>
    <name evidence="1" type="ORF">M976_01168</name>
</gene>
<dbReference type="EMBL" id="LXEQ01000023">
    <property type="protein sequence ID" value="OAT30048.1"/>
    <property type="molecule type" value="Genomic_DNA"/>
</dbReference>
<dbReference type="Proteomes" id="UP000078407">
    <property type="component" value="Unassembled WGS sequence"/>
</dbReference>
<dbReference type="CDD" id="cd05403">
    <property type="entry name" value="NT_KNTase_like"/>
    <property type="match status" value="1"/>
</dbReference>
<sequence>MIKIKNENALKCLILFGSHARGDIDIHSDFDLLGIDDSKDYTVKDVGKVNFSLYSSSEALKLSSEGNLFFLHIITEGKCLFNEDFFSQLKSVFSYKESYLEDAIIAYFLAEKILEKKEIITNWVIANKRISWCVRTILIAISANNRNPIFSKYELASVAFKNKYSSQQSITLIDAKSKDSRDENILFLLTEFLIEYIYLKDKASKGMLYSKGIVSSTLLSIVNTTPVFYR</sequence>
<dbReference type="RefSeq" id="WP_064542716.1">
    <property type="nucleotide sequence ID" value="NZ_LXEQ01000023.1"/>
</dbReference>
<reference evidence="1 2" key="1">
    <citation type="submission" date="2016-04" db="EMBL/GenBank/DDBJ databases">
        <title>ATOL: Assembling a taxonomically balanced genome-scale reconstruction of the evolutionary history of the Enterobacteriaceae.</title>
        <authorList>
            <person name="Plunkett G.III."/>
            <person name="Neeno-Eckwall E.C."/>
            <person name="Glasner J.D."/>
            <person name="Perna N.T."/>
        </authorList>
    </citation>
    <scope>NUCLEOTIDE SEQUENCE [LARGE SCALE GENOMIC DNA]</scope>
    <source>
        <strain evidence="1 2">ATCC 51602</strain>
    </source>
</reference>
<protein>
    <recommendedName>
        <fullName evidence="3">Polymerase beta nucleotidyltransferase domain-containing protein</fullName>
    </recommendedName>
</protein>
<comment type="caution">
    <text evidence="1">The sequence shown here is derived from an EMBL/GenBank/DDBJ whole genome shotgun (WGS) entry which is preliminary data.</text>
</comment>
<dbReference type="SUPFAM" id="SSF81301">
    <property type="entry name" value="Nucleotidyltransferase"/>
    <property type="match status" value="1"/>
</dbReference>
<evidence type="ECO:0000313" key="2">
    <source>
        <dbReference type="Proteomes" id="UP000078407"/>
    </source>
</evidence>
<organism evidence="1 2">
    <name type="scientific">Buttiauxella ferragutiae ATCC 51602</name>
    <dbReference type="NCBI Taxonomy" id="1354252"/>
    <lineage>
        <taxon>Bacteria</taxon>
        <taxon>Pseudomonadati</taxon>
        <taxon>Pseudomonadota</taxon>
        <taxon>Gammaproteobacteria</taxon>
        <taxon>Enterobacterales</taxon>
        <taxon>Enterobacteriaceae</taxon>
        <taxon>Buttiauxella</taxon>
    </lineage>
</organism>
<evidence type="ECO:0008006" key="3">
    <source>
        <dbReference type="Google" id="ProtNLM"/>
    </source>
</evidence>
<evidence type="ECO:0000313" key="1">
    <source>
        <dbReference type="EMBL" id="OAT30048.1"/>
    </source>
</evidence>